<dbReference type="Gene3D" id="3.30.750.24">
    <property type="entry name" value="STAS domain"/>
    <property type="match status" value="1"/>
</dbReference>
<keyword evidence="4" id="KW-1185">Reference proteome</keyword>
<feature type="domain" description="STAS" evidence="2">
    <location>
        <begin position="83"/>
        <end position="166"/>
    </location>
</feature>
<name>A0A368T3F1_9ACTN</name>
<evidence type="ECO:0000313" key="3">
    <source>
        <dbReference type="EMBL" id="RCV56382.1"/>
    </source>
</evidence>
<dbReference type="Proteomes" id="UP000253318">
    <property type="component" value="Unassembled WGS sequence"/>
</dbReference>
<dbReference type="OrthoDB" id="3294096at2"/>
<evidence type="ECO:0000256" key="1">
    <source>
        <dbReference type="SAM" id="MobiDB-lite"/>
    </source>
</evidence>
<dbReference type="InterPro" id="IPR002645">
    <property type="entry name" value="STAS_dom"/>
</dbReference>
<organism evidence="3 4">
    <name type="scientific">Marinitenerispora sediminis</name>
    <dbReference type="NCBI Taxonomy" id="1931232"/>
    <lineage>
        <taxon>Bacteria</taxon>
        <taxon>Bacillati</taxon>
        <taxon>Actinomycetota</taxon>
        <taxon>Actinomycetes</taxon>
        <taxon>Streptosporangiales</taxon>
        <taxon>Nocardiopsidaceae</taxon>
        <taxon>Marinitenerispora</taxon>
    </lineage>
</organism>
<dbReference type="PANTHER" id="PTHR33495">
    <property type="entry name" value="ANTI-SIGMA FACTOR ANTAGONIST TM_1081-RELATED-RELATED"/>
    <property type="match status" value="1"/>
</dbReference>
<protein>
    <recommendedName>
        <fullName evidence="2">STAS domain-containing protein</fullName>
    </recommendedName>
</protein>
<proteinExistence type="predicted"/>
<dbReference type="Pfam" id="PF13466">
    <property type="entry name" value="STAS_2"/>
    <property type="match status" value="1"/>
</dbReference>
<dbReference type="InterPro" id="IPR058548">
    <property type="entry name" value="MlaB-like_STAS"/>
</dbReference>
<evidence type="ECO:0000313" key="4">
    <source>
        <dbReference type="Proteomes" id="UP000253318"/>
    </source>
</evidence>
<comment type="caution">
    <text evidence="3">The sequence shown here is derived from an EMBL/GenBank/DDBJ whole genome shotgun (WGS) entry which is preliminary data.</text>
</comment>
<dbReference type="GO" id="GO:0043856">
    <property type="term" value="F:anti-sigma factor antagonist activity"/>
    <property type="evidence" value="ECO:0007669"/>
    <property type="project" value="TreeGrafter"/>
</dbReference>
<dbReference type="PANTHER" id="PTHR33495:SF2">
    <property type="entry name" value="ANTI-SIGMA FACTOR ANTAGONIST TM_1081-RELATED"/>
    <property type="match status" value="1"/>
</dbReference>
<dbReference type="PROSITE" id="PS50801">
    <property type="entry name" value="STAS"/>
    <property type="match status" value="1"/>
</dbReference>
<accession>A0A368T3F1</accession>
<reference evidence="3 4" key="1">
    <citation type="submission" date="2018-04" db="EMBL/GenBank/DDBJ databases">
        <title>Novel actinobacteria from marine sediment.</title>
        <authorList>
            <person name="Ng Z.Y."/>
            <person name="Tan G.Y.A."/>
        </authorList>
    </citation>
    <scope>NUCLEOTIDE SEQUENCE [LARGE SCALE GENOMIC DNA]</scope>
    <source>
        <strain evidence="3 4">TPS81</strain>
    </source>
</reference>
<feature type="compositionally biased region" description="Basic and acidic residues" evidence="1">
    <location>
        <begin position="43"/>
        <end position="52"/>
    </location>
</feature>
<evidence type="ECO:0000259" key="2">
    <source>
        <dbReference type="PROSITE" id="PS50801"/>
    </source>
</evidence>
<dbReference type="InterPro" id="IPR036513">
    <property type="entry name" value="STAS_dom_sf"/>
</dbReference>
<dbReference type="CDD" id="cd07043">
    <property type="entry name" value="STAS_anti-anti-sigma_factors"/>
    <property type="match status" value="1"/>
</dbReference>
<gene>
    <name evidence="3" type="ORF">DEF24_16700</name>
</gene>
<dbReference type="AlphaFoldDB" id="A0A368T3F1"/>
<dbReference type="SUPFAM" id="SSF52091">
    <property type="entry name" value="SpoIIaa-like"/>
    <property type="match status" value="1"/>
</dbReference>
<feature type="region of interest" description="Disordered" evidence="1">
    <location>
        <begin position="1"/>
        <end position="71"/>
    </location>
</feature>
<sequence length="187" mass="19640">MSDSQTVGAGCDSGAGGGRRRGRPGNRQLDVQPLPGPVVRTMLESRVEKGEPPMHWSTHRSPGAQPSGRPSPMRLTVERPASGPVVAFVSGELDIATTSDLAFGLVQALDQHGPRLIVDLSAVVFCDAPGLSALVHAANHAERLGGRLTLRQPNRLLTRILRLTGLDGRFHLIAPAPDAPPAPGPEA</sequence>
<dbReference type="EMBL" id="QEIN01000130">
    <property type="protein sequence ID" value="RCV56382.1"/>
    <property type="molecule type" value="Genomic_DNA"/>
</dbReference>